<keyword evidence="2" id="KW-0560">Oxidoreductase</keyword>
<dbReference type="PANTHER" id="PTHR42879">
    <property type="entry name" value="3-OXOACYL-(ACYL-CARRIER-PROTEIN) REDUCTASE"/>
    <property type="match status" value="1"/>
</dbReference>
<dbReference type="InterPro" id="IPR050259">
    <property type="entry name" value="SDR"/>
</dbReference>
<name>A0A433HC06_9BACI</name>
<dbReference type="EMBL" id="RYZZ01000038">
    <property type="protein sequence ID" value="RUQ25792.1"/>
    <property type="molecule type" value="Genomic_DNA"/>
</dbReference>
<dbReference type="InterPro" id="IPR036291">
    <property type="entry name" value="NAD(P)-bd_dom_sf"/>
</dbReference>
<dbReference type="Gene3D" id="3.40.50.720">
    <property type="entry name" value="NAD(P)-binding Rossmann-like Domain"/>
    <property type="match status" value="1"/>
</dbReference>
<dbReference type="SUPFAM" id="SSF51735">
    <property type="entry name" value="NAD(P)-binding Rossmann-fold domains"/>
    <property type="match status" value="1"/>
</dbReference>
<comment type="similarity">
    <text evidence="1 3">Belongs to the short-chain dehydrogenases/reductases (SDR) family.</text>
</comment>
<dbReference type="Proteomes" id="UP000267430">
    <property type="component" value="Unassembled WGS sequence"/>
</dbReference>
<dbReference type="Pfam" id="PF00106">
    <property type="entry name" value="adh_short"/>
    <property type="match status" value="1"/>
</dbReference>
<dbReference type="PANTHER" id="PTHR42879:SF2">
    <property type="entry name" value="3-OXOACYL-[ACYL-CARRIER-PROTEIN] REDUCTASE FABG"/>
    <property type="match status" value="1"/>
</dbReference>
<comment type="caution">
    <text evidence="4">The sequence shown here is derived from an EMBL/GenBank/DDBJ whole genome shotgun (WGS) entry which is preliminary data.</text>
</comment>
<dbReference type="GO" id="GO:0016491">
    <property type="term" value="F:oxidoreductase activity"/>
    <property type="evidence" value="ECO:0007669"/>
    <property type="project" value="UniProtKB-KW"/>
</dbReference>
<gene>
    <name evidence="4" type="ORF">ELQ35_19545</name>
</gene>
<dbReference type="RefSeq" id="WP_126866866.1">
    <property type="nucleotide sequence ID" value="NZ_JAUSTX010000040.1"/>
</dbReference>
<evidence type="ECO:0000256" key="3">
    <source>
        <dbReference type="RuleBase" id="RU000363"/>
    </source>
</evidence>
<dbReference type="PRINTS" id="PR00081">
    <property type="entry name" value="GDHRDH"/>
</dbReference>
<dbReference type="FunFam" id="3.40.50.720:FF:000173">
    <property type="entry name" value="3-oxoacyl-[acyl-carrier protein] reductase"/>
    <property type="match status" value="1"/>
</dbReference>
<dbReference type="InterPro" id="IPR020904">
    <property type="entry name" value="Sc_DH/Rdtase_CS"/>
</dbReference>
<reference evidence="4 5" key="1">
    <citation type="submission" date="2018-12" db="EMBL/GenBank/DDBJ databases">
        <title>Bacillus chawlae sp. nov., Bacillus glennii sp. nov., and Bacillus saganii sp. nov. Isolated from the Vehicle Assembly Building at Kennedy Space Center where the Viking Spacecraft were Assembled.</title>
        <authorList>
            <person name="Seuylemezian A."/>
            <person name="Vaishampayan P."/>
        </authorList>
    </citation>
    <scope>NUCLEOTIDE SEQUENCE [LARGE SCALE GENOMIC DNA]</scope>
    <source>
        <strain evidence="4 5">L5</strain>
    </source>
</reference>
<evidence type="ECO:0000256" key="1">
    <source>
        <dbReference type="ARBA" id="ARBA00006484"/>
    </source>
</evidence>
<sequence length="252" mass="27340">MKLKGKVAIITGASPLYGMGNGFAAAFAKEGANLSLNYFGHDKADIEMFKSELESYGVKVILTEGDISKETTVKQLVNKTIDIFGQIDILVNNANISSLALIQDMTVEQWDRMIEVNLKSVFLTTRNVVPYMISRKSGRIINMASQIGQKGGLEHSHYAAAKAGIIGFTKSIALELGQYGITANCIAPGPIDTQEMQKIDENWRNKKRAELAIPRFGKVEEVVPTAVLLASDPDGNIYTGQSLGPNSGDVML</sequence>
<organism evidence="4 5">
    <name type="scientific">Peribacillus cavernae</name>
    <dbReference type="NCBI Taxonomy" id="1674310"/>
    <lineage>
        <taxon>Bacteria</taxon>
        <taxon>Bacillati</taxon>
        <taxon>Bacillota</taxon>
        <taxon>Bacilli</taxon>
        <taxon>Bacillales</taxon>
        <taxon>Bacillaceae</taxon>
        <taxon>Peribacillus</taxon>
    </lineage>
</organism>
<dbReference type="InterPro" id="IPR002347">
    <property type="entry name" value="SDR_fam"/>
</dbReference>
<accession>A0A433HC06</accession>
<evidence type="ECO:0000256" key="2">
    <source>
        <dbReference type="ARBA" id="ARBA00023002"/>
    </source>
</evidence>
<protein>
    <submittedName>
        <fullName evidence="4">SDR family oxidoreductase</fullName>
    </submittedName>
</protein>
<evidence type="ECO:0000313" key="4">
    <source>
        <dbReference type="EMBL" id="RUQ25792.1"/>
    </source>
</evidence>
<dbReference type="OrthoDB" id="9803333at2"/>
<evidence type="ECO:0000313" key="5">
    <source>
        <dbReference type="Proteomes" id="UP000267430"/>
    </source>
</evidence>
<proteinExistence type="inferred from homology"/>
<dbReference type="GO" id="GO:0032787">
    <property type="term" value="P:monocarboxylic acid metabolic process"/>
    <property type="evidence" value="ECO:0007669"/>
    <property type="project" value="UniProtKB-ARBA"/>
</dbReference>
<keyword evidence="5" id="KW-1185">Reference proteome</keyword>
<dbReference type="AlphaFoldDB" id="A0A433HC06"/>
<dbReference type="PROSITE" id="PS00061">
    <property type="entry name" value="ADH_SHORT"/>
    <property type="match status" value="1"/>
</dbReference>
<dbReference type="PRINTS" id="PR00080">
    <property type="entry name" value="SDRFAMILY"/>
</dbReference>